<sequence>MVLPKPVYESIPYAYLVAGVLTFLLIESAGRYLPAVFFVAAALMIFQLRHSYRQNQAEQDEAKARRMRKLARRLNTD</sequence>
<keyword evidence="1" id="KW-0812">Transmembrane</keyword>
<dbReference type="EMBL" id="SNYM01000003">
    <property type="protein sequence ID" value="TDQ49668.1"/>
    <property type="molecule type" value="Genomic_DNA"/>
</dbReference>
<keyword evidence="1" id="KW-1133">Transmembrane helix</keyword>
<keyword evidence="3" id="KW-1185">Reference proteome</keyword>
<evidence type="ECO:0000313" key="2">
    <source>
        <dbReference type="EMBL" id="TDQ49668.1"/>
    </source>
</evidence>
<protein>
    <submittedName>
        <fullName evidence="2">Uncharacterized protein</fullName>
    </submittedName>
</protein>
<dbReference type="Proteomes" id="UP000295375">
    <property type="component" value="Unassembled WGS sequence"/>
</dbReference>
<dbReference type="RefSeq" id="WP_133588184.1">
    <property type="nucleotide sequence ID" value="NZ_CP037953.1"/>
</dbReference>
<evidence type="ECO:0000256" key="1">
    <source>
        <dbReference type="SAM" id="Phobius"/>
    </source>
</evidence>
<dbReference type="AlphaFoldDB" id="A0A4R6UQW7"/>
<keyword evidence="1" id="KW-0472">Membrane</keyword>
<comment type="caution">
    <text evidence="2">The sequence shown here is derived from an EMBL/GenBank/DDBJ whole genome shotgun (WGS) entry which is preliminary data.</text>
</comment>
<reference evidence="2 3" key="1">
    <citation type="submission" date="2019-03" db="EMBL/GenBank/DDBJ databases">
        <title>Genomic Encyclopedia of Type Strains, Phase IV (KMG-IV): sequencing the most valuable type-strain genomes for metagenomic binning, comparative biology and taxonomic classification.</title>
        <authorList>
            <person name="Goeker M."/>
        </authorList>
    </citation>
    <scope>NUCLEOTIDE SEQUENCE [LARGE SCALE GENOMIC DNA]</scope>
    <source>
        <strain evidence="2 3">DSM 103792</strain>
    </source>
</reference>
<dbReference type="OrthoDB" id="6227426at2"/>
<feature type="transmembrane region" description="Helical" evidence="1">
    <location>
        <begin position="7"/>
        <end position="26"/>
    </location>
</feature>
<gene>
    <name evidence="2" type="ORF">EV696_10336</name>
</gene>
<accession>A0A4R6UQW7</accession>
<evidence type="ECO:0000313" key="3">
    <source>
        <dbReference type="Proteomes" id="UP000295375"/>
    </source>
</evidence>
<name>A0A4R6UQW7_9GAMM</name>
<proteinExistence type="predicted"/>
<organism evidence="2 3">
    <name type="scientific">Permianibacter aggregans</name>
    <dbReference type="NCBI Taxonomy" id="1510150"/>
    <lineage>
        <taxon>Bacteria</taxon>
        <taxon>Pseudomonadati</taxon>
        <taxon>Pseudomonadota</taxon>
        <taxon>Gammaproteobacteria</taxon>
        <taxon>Pseudomonadales</taxon>
        <taxon>Pseudomonadaceae</taxon>
        <taxon>Permianibacter</taxon>
    </lineage>
</organism>